<dbReference type="PATRIC" id="fig|1179773.3.peg.2329"/>
<feature type="transmembrane region" description="Helical" evidence="1">
    <location>
        <begin position="158"/>
        <end position="176"/>
    </location>
</feature>
<dbReference type="Proteomes" id="UP000006281">
    <property type="component" value="Chromosome"/>
</dbReference>
<protein>
    <submittedName>
        <fullName evidence="2">Putative secreted protein</fullName>
    </submittedName>
</protein>
<evidence type="ECO:0000313" key="3">
    <source>
        <dbReference type="Proteomes" id="UP000006281"/>
    </source>
</evidence>
<name>K0JQK3_SACES</name>
<evidence type="ECO:0000313" key="2">
    <source>
        <dbReference type="EMBL" id="CCH29650.1"/>
    </source>
</evidence>
<feature type="transmembrane region" description="Helical" evidence="1">
    <location>
        <begin position="105"/>
        <end position="123"/>
    </location>
</feature>
<feature type="transmembrane region" description="Helical" evidence="1">
    <location>
        <begin position="72"/>
        <end position="93"/>
    </location>
</feature>
<dbReference type="BioCyc" id="SESP1179773:BN6_RS11340-MONOMER"/>
<reference evidence="2 3" key="1">
    <citation type="journal article" date="2012" name="BMC Genomics">
        <title>Complete genome sequence of Saccharothrix espanaensis DSM 44229T and comparison to the other completely sequenced Pseudonocardiaceae.</title>
        <authorList>
            <person name="Strobel T."/>
            <person name="Al-Dilaimi A."/>
            <person name="Blom J."/>
            <person name="Gessner A."/>
            <person name="Kalinowski J."/>
            <person name="Luzhetska M."/>
            <person name="Puhler A."/>
            <person name="Szczepanowski R."/>
            <person name="Bechthold A."/>
            <person name="Ruckert C."/>
        </authorList>
    </citation>
    <scope>NUCLEOTIDE SEQUENCE [LARGE SCALE GENOMIC DNA]</scope>
    <source>
        <strain evidence="3">ATCC 51144 / DSM 44229 / JCM 9112 / NBRC 15066 / NRRL 15764</strain>
    </source>
</reference>
<organism evidence="2 3">
    <name type="scientific">Saccharothrix espanaensis (strain ATCC 51144 / DSM 44229 / JCM 9112 / NBRC 15066 / NRRL 15764)</name>
    <dbReference type="NCBI Taxonomy" id="1179773"/>
    <lineage>
        <taxon>Bacteria</taxon>
        <taxon>Bacillati</taxon>
        <taxon>Actinomycetota</taxon>
        <taxon>Actinomycetes</taxon>
        <taxon>Pseudonocardiales</taxon>
        <taxon>Pseudonocardiaceae</taxon>
        <taxon>Saccharothrix</taxon>
    </lineage>
</organism>
<dbReference type="RefSeq" id="WP_015099762.1">
    <property type="nucleotide sequence ID" value="NC_019673.1"/>
</dbReference>
<evidence type="ECO:0000256" key="1">
    <source>
        <dbReference type="SAM" id="Phobius"/>
    </source>
</evidence>
<dbReference type="eggNOG" id="ENOG5033APH">
    <property type="taxonomic scope" value="Bacteria"/>
</dbReference>
<feature type="transmembrane region" description="Helical" evidence="1">
    <location>
        <begin position="21"/>
        <end position="45"/>
    </location>
</feature>
<dbReference type="KEGG" id="sesp:BN6_23320"/>
<proteinExistence type="predicted"/>
<accession>K0JQK3</accession>
<gene>
    <name evidence="2" type="ordered locus">BN6_23320</name>
</gene>
<keyword evidence="1" id="KW-0472">Membrane</keyword>
<sequence>MNTVDPAQARRDRLDARRGSTGMLVAVVAASVVTVVAAFVAGLGFGQLVEMFRSMAVDSVFDDRGDERPPFLLMWGMFGFVGALFAGGTAATAARNYLGRPTRPLFPLVLALAAHTAGTWVSSRDWLPPLAVGTAVDPVFHKDEAWGPFGWLMYYADWWLPVGMLLLTATALLLTVRHARTQAALVAERDRLLRHGYRVSADVVEVKARVSSDEGGTRTVGSTVTVAFVDRAGVRHWATRYTSDVGVPTGPNLAQVLYDPEHPTRDQSIFVSVRRLPALSDWLPAADSGR</sequence>
<dbReference type="EMBL" id="HE804045">
    <property type="protein sequence ID" value="CCH29650.1"/>
    <property type="molecule type" value="Genomic_DNA"/>
</dbReference>
<dbReference type="HOGENOM" id="CLU_972644_0_0_11"/>
<dbReference type="AlphaFoldDB" id="K0JQK3"/>
<keyword evidence="1" id="KW-0812">Transmembrane</keyword>
<keyword evidence="3" id="KW-1185">Reference proteome</keyword>
<dbReference type="OrthoDB" id="5197046at2"/>
<keyword evidence="1" id="KW-1133">Transmembrane helix</keyword>